<keyword evidence="3" id="KW-1185">Reference proteome</keyword>
<feature type="region of interest" description="Disordered" evidence="2">
    <location>
        <begin position="162"/>
        <end position="192"/>
    </location>
</feature>
<evidence type="ECO:0000313" key="3">
    <source>
        <dbReference type="Proteomes" id="UP000887561"/>
    </source>
</evidence>
<feature type="coiled-coil region" evidence="1">
    <location>
        <begin position="78"/>
        <end position="143"/>
    </location>
</feature>
<feature type="region of interest" description="Disordered" evidence="2">
    <location>
        <begin position="1"/>
        <end position="46"/>
    </location>
</feature>
<dbReference type="WBParaSite" id="scaffold35669_cov206.g22574">
    <property type="protein sequence ID" value="scaffold35669_cov206.g22574"/>
    <property type="gene ID" value="scaffold35669_cov206.g22574"/>
</dbReference>
<evidence type="ECO:0000313" key="4">
    <source>
        <dbReference type="WBParaSite" id="scaffold35669_cov206.g22574"/>
    </source>
</evidence>
<evidence type="ECO:0000256" key="2">
    <source>
        <dbReference type="SAM" id="MobiDB-lite"/>
    </source>
</evidence>
<keyword evidence="1" id="KW-0175">Coiled coil</keyword>
<evidence type="ECO:0000256" key="1">
    <source>
        <dbReference type="SAM" id="Coils"/>
    </source>
</evidence>
<sequence>MHPGEGPGSHSGWINFGEGSVSQPAGMNQGEGPSGPGSKQPMNLDKEIHKLLQVVGDSEAHPEIRRRQLKNQGNVQEIRNIGEQYQNLDIEYNELQGEFENVFQEIKDKHKAAINSRIRPETLNEISSEIDKLVTRLQKIQAEQHEIIEDRKKIYNHLNEAERKHRHAEASRRYRKRRRDLRAGNHESGSNN</sequence>
<reference evidence="4" key="1">
    <citation type="submission" date="2022-11" db="UniProtKB">
        <authorList>
            <consortium name="WormBaseParasite"/>
        </authorList>
    </citation>
    <scope>IDENTIFICATION</scope>
</reference>
<dbReference type="AlphaFoldDB" id="A0A915MFX9"/>
<proteinExistence type="predicted"/>
<organism evidence="3 4">
    <name type="scientific">Meloidogyne javanica</name>
    <name type="common">Root-knot nematode worm</name>
    <dbReference type="NCBI Taxonomy" id="6303"/>
    <lineage>
        <taxon>Eukaryota</taxon>
        <taxon>Metazoa</taxon>
        <taxon>Ecdysozoa</taxon>
        <taxon>Nematoda</taxon>
        <taxon>Chromadorea</taxon>
        <taxon>Rhabditida</taxon>
        <taxon>Tylenchina</taxon>
        <taxon>Tylenchomorpha</taxon>
        <taxon>Tylenchoidea</taxon>
        <taxon>Meloidogynidae</taxon>
        <taxon>Meloidogyninae</taxon>
        <taxon>Meloidogyne</taxon>
        <taxon>Meloidogyne incognita group</taxon>
    </lineage>
</organism>
<feature type="compositionally biased region" description="Basic and acidic residues" evidence="2">
    <location>
        <begin position="162"/>
        <end position="172"/>
    </location>
</feature>
<dbReference type="Proteomes" id="UP000887561">
    <property type="component" value="Unplaced"/>
</dbReference>
<name>A0A915MFX9_MELJA</name>
<protein>
    <submittedName>
        <fullName evidence="4">Uncharacterized protein</fullName>
    </submittedName>
</protein>
<accession>A0A915MFX9</accession>